<dbReference type="EMBL" id="CP000720">
    <property type="protein sequence ID" value="ABS49246.1"/>
    <property type="molecule type" value="Genomic_DNA"/>
</dbReference>
<evidence type="ECO:0000313" key="1">
    <source>
        <dbReference type="EMBL" id="ABS49246.1"/>
    </source>
</evidence>
<name>A0A0U1R1Y5_YERP3</name>
<dbReference type="AlphaFoldDB" id="A0A0U1R1Y5"/>
<protein>
    <submittedName>
        <fullName evidence="1">Uncharacterized protein</fullName>
    </submittedName>
</protein>
<gene>
    <name evidence="1" type="ordered locus">YpsIP31758_2906</name>
</gene>
<dbReference type="KEGG" id="ypi:YpsIP31758_2906"/>
<proteinExistence type="predicted"/>
<sequence>MCFLKNVMFKNVLLKNVLLKKCVIQNVYRLKSVLFKNHVI</sequence>
<organism evidence="1 2">
    <name type="scientific">Yersinia pseudotuberculosis serotype O:1b (strain IP 31758)</name>
    <dbReference type="NCBI Taxonomy" id="349747"/>
    <lineage>
        <taxon>Bacteria</taxon>
        <taxon>Pseudomonadati</taxon>
        <taxon>Pseudomonadota</taxon>
        <taxon>Gammaproteobacteria</taxon>
        <taxon>Enterobacterales</taxon>
        <taxon>Yersiniaceae</taxon>
        <taxon>Yersinia</taxon>
    </lineage>
</organism>
<evidence type="ECO:0000313" key="2">
    <source>
        <dbReference type="Proteomes" id="UP000002412"/>
    </source>
</evidence>
<dbReference type="HOGENOM" id="CLU_3298955_0_0_6"/>
<dbReference type="Proteomes" id="UP000002412">
    <property type="component" value="Chromosome"/>
</dbReference>
<reference evidence="1 2" key="1">
    <citation type="journal article" date="2007" name="PLoS Genet.">
        <title>The complete genome sequence of Yersinia pseudotuberculosis IP31758, the causative agent of Far East scarlet-like fever.</title>
        <authorList>
            <person name="Eppinger M."/>
            <person name="Rosovitz M.J."/>
            <person name="Fricke W.F."/>
            <person name="Rasko D.A."/>
            <person name="Kokorina G."/>
            <person name="Fayolle C."/>
            <person name="Lindler L.E."/>
            <person name="Carniel E."/>
            <person name="Ravel J."/>
        </authorList>
    </citation>
    <scope>NUCLEOTIDE SEQUENCE [LARGE SCALE GENOMIC DNA]</scope>
    <source>
        <strain evidence="1 2">IP 31758</strain>
    </source>
</reference>
<accession>A0A0U1R1Y5</accession>